<dbReference type="SMART" id="SM00494">
    <property type="entry name" value="ChtBD2"/>
    <property type="match status" value="6"/>
</dbReference>
<dbReference type="PANTHER" id="PTHR23301">
    <property type="entry name" value="CHITIN BINDING PERITROPHIN-A"/>
    <property type="match status" value="1"/>
</dbReference>
<dbReference type="Proteomes" id="UP000092460">
    <property type="component" value="Unassembled WGS sequence"/>
</dbReference>
<evidence type="ECO:0000313" key="9">
    <source>
        <dbReference type="Proteomes" id="UP000092460"/>
    </source>
</evidence>
<feature type="domain" description="Chitin-binding type-2" evidence="7">
    <location>
        <begin position="394"/>
        <end position="462"/>
    </location>
</feature>
<dbReference type="InterPro" id="IPR002557">
    <property type="entry name" value="Chitin-bd_dom"/>
</dbReference>
<evidence type="ECO:0000256" key="3">
    <source>
        <dbReference type="ARBA" id="ARBA00022737"/>
    </source>
</evidence>
<evidence type="ECO:0000256" key="5">
    <source>
        <dbReference type="ARBA" id="ARBA00023180"/>
    </source>
</evidence>
<feature type="domain" description="Chitin-binding type-2" evidence="7">
    <location>
        <begin position="263"/>
        <end position="321"/>
    </location>
</feature>
<keyword evidence="5" id="KW-0325">Glycoprotein</keyword>
<dbReference type="EMBL" id="JXJN01001024">
    <property type="status" value="NOT_ANNOTATED_CDS"/>
    <property type="molecule type" value="Genomic_DNA"/>
</dbReference>
<reference evidence="8" key="2">
    <citation type="submission" date="2020-05" db="UniProtKB">
        <authorList>
            <consortium name="EnsemblMetazoa"/>
        </authorList>
    </citation>
    <scope>IDENTIFICATION</scope>
    <source>
        <strain evidence="8">IAEA</strain>
    </source>
</reference>
<feature type="domain" description="Chitin-binding type-2" evidence="7">
    <location>
        <begin position="22"/>
        <end position="79"/>
    </location>
</feature>
<dbReference type="STRING" id="67801.A0A1B0ANU6"/>
<protein>
    <recommendedName>
        <fullName evidence="7">Chitin-binding type-2 domain-containing protein</fullName>
    </recommendedName>
</protein>
<organism evidence="8 9">
    <name type="scientific">Glossina palpalis gambiensis</name>
    <dbReference type="NCBI Taxonomy" id="67801"/>
    <lineage>
        <taxon>Eukaryota</taxon>
        <taxon>Metazoa</taxon>
        <taxon>Ecdysozoa</taxon>
        <taxon>Arthropoda</taxon>
        <taxon>Hexapoda</taxon>
        <taxon>Insecta</taxon>
        <taxon>Pterygota</taxon>
        <taxon>Neoptera</taxon>
        <taxon>Endopterygota</taxon>
        <taxon>Diptera</taxon>
        <taxon>Brachycera</taxon>
        <taxon>Muscomorpha</taxon>
        <taxon>Hippoboscoidea</taxon>
        <taxon>Glossinidae</taxon>
        <taxon>Glossina</taxon>
    </lineage>
</organism>
<keyword evidence="9" id="KW-1185">Reference proteome</keyword>
<keyword evidence="4" id="KW-1015">Disulfide bond</keyword>
<keyword evidence="2 6" id="KW-0732">Signal</keyword>
<accession>A0A1B0ANU6</accession>
<evidence type="ECO:0000259" key="7">
    <source>
        <dbReference type="PROSITE" id="PS50940"/>
    </source>
</evidence>
<proteinExistence type="predicted"/>
<dbReference type="PROSITE" id="PS50940">
    <property type="entry name" value="CHIT_BIND_II"/>
    <property type="match status" value="6"/>
</dbReference>
<evidence type="ECO:0000256" key="4">
    <source>
        <dbReference type="ARBA" id="ARBA00023157"/>
    </source>
</evidence>
<dbReference type="PROSITE" id="PS51257">
    <property type="entry name" value="PROKAR_LIPOPROTEIN"/>
    <property type="match status" value="1"/>
</dbReference>
<dbReference type="SUPFAM" id="SSF57625">
    <property type="entry name" value="Invertebrate chitin-binding proteins"/>
    <property type="match status" value="6"/>
</dbReference>
<evidence type="ECO:0000313" key="8">
    <source>
        <dbReference type="EnsemblMetazoa" id="GPPI003309-PA"/>
    </source>
</evidence>
<feature type="domain" description="Chitin-binding type-2" evidence="7">
    <location>
        <begin position="168"/>
        <end position="227"/>
    </location>
</feature>
<evidence type="ECO:0000256" key="2">
    <source>
        <dbReference type="ARBA" id="ARBA00022729"/>
    </source>
</evidence>
<dbReference type="Gene3D" id="2.170.140.10">
    <property type="entry name" value="Chitin binding domain"/>
    <property type="match status" value="6"/>
</dbReference>
<evidence type="ECO:0000256" key="1">
    <source>
        <dbReference type="ARBA" id="ARBA00022669"/>
    </source>
</evidence>
<dbReference type="EnsemblMetazoa" id="GPPI003309-RA">
    <property type="protein sequence ID" value="GPPI003309-PA"/>
    <property type="gene ID" value="GPPI003309"/>
</dbReference>
<dbReference type="PANTHER" id="PTHR23301:SF98">
    <property type="entry name" value="CHITIN-BINDING TYPE-2 DOMAIN-CONTAINING PROTEIN-RELATED"/>
    <property type="match status" value="1"/>
</dbReference>
<keyword evidence="1" id="KW-0147">Chitin-binding</keyword>
<feature type="signal peptide" evidence="6">
    <location>
        <begin position="1"/>
        <end position="21"/>
    </location>
</feature>
<dbReference type="Pfam" id="PF01607">
    <property type="entry name" value="CBM_14"/>
    <property type="match status" value="6"/>
</dbReference>
<keyword evidence="3" id="KW-0677">Repeat</keyword>
<dbReference type="AlphaFoldDB" id="A0A1B0ANU6"/>
<dbReference type="VEuPathDB" id="VectorBase:GPPI003309"/>
<sequence length="469" mass="51816">MLKILLSAFTCLALFGSTAFAASSCSSSNGTYPVSGSCDGYIECRNGVAEEKLCPDGLLYNEKSTGYPCGYPIDVDCQQGQGRIQPAQPTEECPHQFGYFPLGDSKNCGQFKNCADGRGYVFDCPDDLAWNKNTYKCDWPDMVDDCDAAAFLGFKCPGPASSSAKSKSPLLGEPAAEYHFYPDPQSCQHYFICLEGRPRRIGCGEDRAFNQELNECDDIENVPNCSAGVKQKGNDIKNARLQASKAQSSSQRSGFAKPQKTLGYDCPEPNGRFAAPEQCDAYVECHDKIGEEKLCPDGLLFHQRTHTTGDCTYAPLSVCKERTRLQPANATDECPRQFGFYSLGDPANCGVYHNCAHGVATLTKCPEGLAFNIDTYQCDWPDTVKECNAEVFLGFTCPAVSRTEDIDDNEEEMRFYPHPDNCKRYFVCVNDRPRLYSCGRNLAFNPDTKLCDFYTNIPGCSAGFKFNRN</sequence>
<feature type="chain" id="PRO_5008404074" description="Chitin-binding type-2 domain-containing protein" evidence="6">
    <location>
        <begin position="22"/>
        <end position="469"/>
    </location>
</feature>
<dbReference type="InterPro" id="IPR036508">
    <property type="entry name" value="Chitin-bd_dom_sf"/>
</dbReference>
<feature type="domain" description="Chitin-binding type-2" evidence="7">
    <location>
        <begin position="331"/>
        <end position="389"/>
    </location>
</feature>
<name>A0A1B0ANU6_9MUSC</name>
<feature type="domain" description="Chitin-binding type-2" evidence="7">
    <location>
        <begin position="90"/>
        <end position="148"/>
    </location>
</feature>
<dbReference type="GO" id="GO:0008061">
    <property type="term" value="F:chitin binding"/>
    <property type="evidence" value="ECO:0007669"/>
    <property type="project" value="UniProtKB-KW"/>
</dbReference>
<reference evidence="9" key="1">
    <citation type="submission" date="2015-01" db="EMBL/GenBank/DDBJ databases">
        <authorList>
            <person name="Aksoy S."/>
            <person name="Warren W."/>
            <person name="Wilson R.K."/>
        </authorList>
    </citation>
    <scope>NUCLEOTIDE SEQUENCE [LARGE SCALE GENOMIC DNA]</scope>
    <source>
        <strain evidence="9">IAEA</strain>
    </source>
</reference>
<dbReference type="GO" id="GO:0005576">
    <property type="term" value="C:extracellular region"/>
    <property type="evidence" value="ECO:0007669"/>
    <property type="project" value="InterPro"/>
</dbReference>
<evidence type="ECO:0000256" key="6">
    <source>
        <dbReference type="SAM" id="SignalP"/>
    </source>
</evidence>
<dbReference type="InterPro" id="IPR051940">
    <property type="entry name" value="Chitin_bind-dev_reg"/>
</dbReference>